<dbReference type="CDD" id="cd20335">
    <property type="entry name" value="BRcat_RBR"/>
    <property type="match status" value="1"/>
</dbReference>
<dbReference type="OrthoDB" id="1431934at2759"/>
<dbReference type="Gene3D" id="3.30.40.10">
    <property type="entry name" value="Zinc/RING finger domain, C3HC4 (zinc finger)"/>
    <property type="match status" value="1"/>
</dbReference>
<keyword evidence="5" id="KW-0677">Repeat</keyword>
<organism evidence="13 14">
    <name type="scientific">Phaeosphaeria nodorum (strain SN15 / ATCC MYA-4574 / FGSC 10173)</name>
    <name type="common">Glume blotch fungus</name>
    <name type="synonym">Parastagonospora nodorum</name>
    <dbReference type="NCBI Taxonomy" id="321614"/>
    <lineage>
        <taxon>Eukaryota</taxon>
        <taxon>Fungi</taxon>
        <taxon>Dikarya</taxon>
        <taxon>Ascomycota</taxon>
        <taxon>Pezizomycotina</taxon>
        <taxon>Dothideomycetes</taxon>
        <taxon>Pleosporomycetidae</taxon>
        <taxon>Pleosporales</taxon>
        <taxon>Pleosporineae</taxon>
        <taxon>Phaeosphaeriaceae</taxon>
        <taxon>Parastagonospora</taxon>
    </lineage>
</organism>
<dbReference type="PROSITE" id="PS51873">
    <property type="entry name" value="TRIAD"/>
    <property type="match status" value="1"/>
</dbReference>
<dbReference type="GO" id="GO:0008270">
    <property type="term" value="F:zinc ion binding"/>
    <property type="evidence" value="ECO:0007669"/>
    <property type="project" value="UniProtKB-KW"/>
</dbReference>
<dbReference type="InterPro" id="IPR002867">
    <property type="entry name" value="IBR_dom"/>
</dbReference>
<evidence type="ECO:0000256" key="1">
    <source>
        <dbReference type="ARBA" id="ARBA00001798"/>
    </source>
</evidence>
<evidence type="ECO:0000256" key="4">
    <source>
        <dbReference type="ARBA" id="ARBA00022723"/>
    </source>
</evidence>
<dbReference type="EC" id="2.3.2.31" evidence="2"/>
<dbReference type="Proteomes" id="UP000663193">
    <property type="component" value="Chromosome 17"/>
</dbReference>
<feature type="domain" description="RING-type" evidence="12">
    <location>
        <begin position="95"/>
        <end position="333"/>
    </location>
</feature>
<keyword evidence="8" id="KW-0862">Zinc</keyword>
<dbReference type="Pfam" id="PF01485">
    <property type="entry name" value="IBR"/>
    <property type="match status" value="1"/>
</dbReference>
<keyword evidence="14" id="KW-1185">Reference proteome</keyword>
<dbReference type="InterPro" id="IPR013083">
    <property type="entry name" value="Znf_RING/FYVE/PHD"/>
</dbReference>
<keyword evidence="7" id="KW-0833">Ubl conjugation pathway</keyword>
<evidence type="ECO:0000313" key="13">
    <source>
        <dbReference type="EMBL" id="QRD04893.1"/>
    </source>
</evidence>
<dbReference type="GO" id="GO:0016567">
    <property type="term" value="P:protein ubiquitination"/>
    <property type="evidence" value="ECO:0007669"/>
    <property type="project" value="InterPro"/>
</dbReference>
<dbReference type="FunFam" id="1.20.120.1750:FF:000065">
    <property type="entry name" value="RBR-type E3 ubiquitin transferase"/>
    <property type="match status" value="1"/>
</dbReference>
<evidence type="ECO:0000259" key="11">
    <source>
        <dbReference type="PROSITE" id="PS50089"/>
    </source>
</evidence>
<sequence>MNSLATPQDSIMNQGDDPEIIPACRTCNGPLQHGTDTRKVNGLFWTNCKACRNIHAAARRKKRAAGDYVAFAILGGGISKKRKVATPQKEPTPPQDPDCSICADTFKIQDLVSLCGCSHEPEVCQECFLGWLTQEMDSTAWDRIACPSSVCEKMISHEDVRANAPADIFNRFDELSMRSFLSADAQFRYCLSPSCNSGQVHNSGAEGYIFRCVACGFRACTIHDAAFHEGETCGQFDERIKREEERQAEEDRQAEEERVARELRKQQEAQSEEEVKRCAMVCPGCQTPIQKISGCDHMTCRKCRFEFCYICRAPYNGPGGIHRIGNSAHVAGCRYSPNRLPNYEGHLRDEV</sequence>
<dbReference type="AlphaFoldDB" id="A0A7U2I8J6"/>
<accession>A0A7U2I8J6</accession>
<dbReference type="InterPro" id="IPR031127">
    <property type="entry name" value="E3_UB_ligase_RBR"/>
</dbReference>
<dbReference type="EMBL" id="CP069039">
    <property type="protein sequence ID" value="QRD04893.1"/>
    <property type="molecule type" value="Genomic_DNA"/>
</dbReference>
<evidence type="ECO:0000256" key="5">
    <source>
        <dbReference type="ARBA" id="ARBA00022737"/>
    </source>
</evidence>
<comment type="catalytic activity">
    <reaction evidence="1">
        <text>[E2 ubiquitin-conjugating enzyme]-S-ubiquitinyl-L-cysteine + [acceptor protein]-L-lysine = [E2 ubiquitin-conjugating enzyme]-L-cysteine + [acceptor protein]-N(6)-ubiquitinyl-L-lysine.</text>
        <dbReference type="EC" id="2.3.2.31"/>
    </reaction>
</comment>
<feature type="domain" description="RING-type" evidence="11">
    <location>
        <begin position="99"/>
        <end position="147"/>
    </location>
</feature>
<dbReference type="PROSITE" id="PS50089">
    <property type="entry name" value="ZF_RING_2"/>
    <property type="match status" value="1"/>
</dbReference>
<evidence type="ECO:0000259" key="12">
    <source>
        <dbReference type="PROSITE" id="PS51873"/>
    </source>
</evidence>
<dbReference type="Pfam" id="PF22191">
    <property type="entry name" value="IBR_1"/>
    <property type="match status" value="1"/>
</dbReference>
<evidence type="ECO:0000256" key="6">
    <source>
        <dbReference type="ARBA" id="ARBA00022771"/>
    </source>
</evidence>
<evidence type="ECO:0000256" key="9">
    <source>
        <dbReference type="PROSITE-ProRule" id="PRU00175"/>
    </source>
</evidence>
<gene>
    <name evidence="13" type="ORF">JI435_108060</name>
</gene>
<evidence type="ECO:0000256" key="8">
    <source>
        <dbReference type="ARBA" id="ARBA00022833"/>
    </source>
</evidence>
<evidence type="ECO:0000313" key="14">
    <source>
        <dbReference type="Proteomes" id="UP000663193"/>
    </source>
</evidence>
<dbReference type="CDD" id="cd22249">
    <property type="entry name" value="UDM1_RNF168_RNF169-like"/>
    <property type="match status" value="1"/>
</dbReference>
<dbReference type="SMART" id="SM00647">
    <property type="entry name" value="IBR"/>
    <property type="match status" value="2"/>
</dbReference>
<keyword evidence="6 9" id="KW-0863">Zinc-finger</keyword>
<protein>
    <recommendedName>
        <fullName evidence="2">RBR-type E3 ubiquitin transferase</fullName>
        <ecNumber evidence="2">2.3.2.31</ecNumber>
    </recommendedName>
</protein>
<evidence type="ECO:0000256" key="7">
    <source>
        <dbReference type="ARBA" id="ARBA00022786"/>
    </source>
</evidence>
<keyword evidence="3" id="KW-0808">Transferase</keyword>
<dbReference type="InterPro" id="IPR044066">
    <property type="entry name" value="TRIAD_supradom"/>
</dbReference>
<keyword evidence="4" id="KW-0479">Metal-binding</keyword>
<dbReference type="GO" id="GO:0061630">
    <property type="term" value="F:ubiquitin protein ligase activity"/>
    <property type="evidence" value="ECO:0007669"/>
    <property type="project" value="UniProtKB-EC"/>
</dbReference>
<reference evidence="14" key="1">
    <citation type="journal article" date="2021" name="BMC Genomics">
        <title>Chromosome-level genome assembly and manually-curated proteome of model necrotroph Parastagonospora nodorum Sn15 reveals a genome-wide trove of candidate effector homologs, and redundancy of virulence-related functions within an accessory chromosome.</title>
        <authorList>
            <person name="Bertazzoni S."/>
            <person name="Jones D.A.B."/>
            <person name="Phan H.T."/>
            <person name="Tan K.-C."/>
            <person name="Hane J.K."/>
        </authorList>
    </citation>
    <scope>NUCLEOTIDE SEQUENCE [LARGE SCALE GENOMIC DNA]</scope>
    <source>
        <strain evidence="14">SN15 / ATCC MYA-4574 / FGSC 10173)</strain>
    </source>
</reference>
<dbReference type="FunFam" id="3.30.40.10:FF:000264">
    <property type="entry name" value="RBR-type E3 ubiquitin transferase"/>
    <property type="match status" value="1"/>
</dbReference>
<dbReference type="SUPFAM" id="SSF57850">
    <property type="entry name" value="RING/U-box"/>
    <property type="match status" value="3"/>
</dbReference>
<evidence type="ECO:0000256" key="2">
    <source>
        <dbReference type="ARBA" id="ARBA00012251"/>
    </source>
</evidence>
<dbReference type="CDD" id="cd20336">
    <property type="entry name" value="Rcat_RBR"/>
    <property type="match status" value="1"/>
</dbReference>
<evidence type="ECO:0000256" key="10">
    <source>
        <dbReference type="SAM" id="MobiDB-lite"/>
    </source>
</evidence>
<feature type="region of interest" description="Disordered" evidence="10">
    <location>
        <begin position="244"/>
        <end position="266"/>
    </location>
</feature>
<proteinExistence type="predicted"/>
<name>A0A7U2I8J6_PHANO</name>
<dbReference type="Gene3D" id="1.20.120.1750">
    <property type="match status" value="1"/>
</dbReference>
<dbReference type="InterPro" id="IPR001841">
    <property type="entry name" value="Znf_RING"/>
</dbReference>
<dbReference type="VEuPathDB" id="FungiDB:JI435_108060"/>
<dbReference type="PANTHER" id="PTHR11685">
    <property type="entry name" value="RBR FAMILY RING FINGER AND IBR DOMAIN-CONTAINING"/>
    <property type="match status" value="1"/>
</dbReference>
<evidence type="ECO:0000256" key="3">
    <source>
        <dbReference type="ARBA" id="ARBA00022679"/>
    </source>
</evidence>